<name>A0A978W2P2_ZIZJJ</name>
<dbReference type="GO" id="GO:2000001">
    <property type="term" value="P:regulation of DNA damage checkpoint"/>
    <property type="evidence" value="ECO:0007669"/>
    <property type="project" value="TreeGrafter"/>
</dbReference>
<dbReference type="AlphaFoldDB" id="A0A978W2P2"/>
<dbReference type="Proteomes" id="UP000813462">
    <property type="component" value="Unassembled WGS sequence"/>
</dbReference>
<dbReference type="PROSITE" id="PS50082">
    <property type="entry name" value="WD_REPEATS_2"/>
    <property type="match status" value="1"/>
</dbReference>
<evidence type="ECO:0000256" key="9">
    <source>
        <dbReference type="SAM" id="MobiDB-lite"/>
    </source>
</evidence>
<dbReference type="InterPro" id="IPR036322">
    <property type="entry name" value="WD40_repeat_dom_sf"/>
</dbReference>
<dbReference type="InterPro" id="IPR019775">
    <property type="entry name" value="WD40_repeat_CS"/>
</dbReference>
<dbReference type="PROSITE" id="PS00678">
    <property type="entry name" value="WD_REPEATS_1"/>
    <property type="match status" value="1"/>
</dbReference>
<reference evidence="10" key="1">
    <citation type="journal article" date="2021" name="Front. Plant Sci.">
        <title>Chromosome-Scale Genome Assembly for Chinese Sour Jujube and Insights Into Its Genome Evolution and Domestication Signature.</title>
        <authorList>
            <person name="Shen L.-Y."/>
            <person name="Luo H."/>
            <person name="Wang X.-L."/>
            <person name="Wang X.-M."/>
            <person name="Qiu X.-J."/>
            <person name="Liu H."/>
            <person name="Zhou S.-S."/>
            <person name="Jia K.-H."/>
            <person name="Nie S."/>
            <person name="Bao Y.-T."/>
            <person name="Zhang R.-G."/>
            <person name="Yun Q.-Z."/>
            <person name="Chai Y.-H."/>
            <person name="Lu J.-Y."/>
            <person name="Li Y."/>
            <person name="Zhao S.-W."/>
            <person name="Mao J.-F."/>
            <person name="Jia S.-G."/>
            <person name="Mao Y.-M."/>
        </authorList>
    </citation>
    <scope>NUCLEOTIDE SEQUENCE</scope>
    <source>
        <strain evidence="10">AT0</strain>
        <tissue evidence="10">Leaf</tissue>
    </source>
</reference>
<evidence type="ECO:0000313" key="11">
    <source>
        <dbReference type="Proteomes" id="UP000813462"/>
    </source>
</evidence>
<dbReference type="PROSITE" id="PS50294">
    <property type="entry name" value="WD_REPEATS_REGION"/>
    <property type="match status" value="1"/>
</dbReference>
<feature type="region of interest" description="Disordered" evidence="9">
    <location>
        <begin position="36"/>
        <end position="60"/>
    </location>
</feature>
<keyword evidence="6" id="KW-0227">DNA damage</keyword>
<evidence type="ECO:0000256" key="5">
    <source>
        <dbReference type="ARBA" id="ARBA00022737"/>
    </source>
</evidence>
<dbReference type="InterPro" id="IPR050853">
    <property type="entry name" value="WD_repeat_DNA-damage-binding"/>
</dbReference>
<dbReference type="PANTHER" id="PTHR14773">
    <property type="entry name" value="WD REPEAT-CONTAINING PROTEIN 76"/>
    <property type="match status" value="1"/>
</dbReference>
<evidence type="ECO:0000256" key="6">
    <source>
        <dbReference type="ARBA" id="ARBA00022763"/>
    </source>
</evidence>
<evidence type="ECO:0000256" key="2">
    <source>
        <dbReference type="ARBA" id="ARBA00005434"/>
    </source>
</evidence>
<comment type="function">
    <text evidence="1">Specifically binds 5-hydroxymethylcytosine (5hmC), suggesting that it acts as a specific reader of 5hmC.</text>
</comment>
<dbReference type="InterPro" id="IPR001680">
    <property type="entry name" value="WD40_rpt"/>
</dbReference>
<dbReference type="Gene3D" id="2.130.10.10">
    <property type="entry name" value="YVTN repeat-like/Quinoprotein amine dehydrogenase"/>
    <property type="match status" value="1"/>
</dbReference>
<comment type="caution">
    <text evidence="10">The sequence shown here is derived from an EMBL/GenBank/DDBJ whole genome shotgun (WGS) entry which is preliminary data.</text>
</comment>
<dbReference type="SMART" id="SM00320">
    <property type="entry name" value="WD40"/>
    <property type="match status" value="5"/>
</dbReference>
<keyword evidence="5" id="KW-0677">Repeat</keyword>
<dbReference type="FunFam" id="2.130.10.10:FF:000180">
    <property type="entry name" value="WD repeat-containing protein 76"/>
    <property type="match status" value="1"/>
</dbReference>
<dbReference type="GO" id="GO:0005634">
    <property type="term" value="C:nucleus"/>
    <property type="evidence" value="ECO:0007669"/>
    <property type="project" value="TreeGrafter"/>
</dbReference>
<proteinExistence type="inferred from homology"/>
<dbReference type="Pfam" id="PF00400">
    <property type="entry name" value="WD40"/>
    <property type="match status" value="2"/>
</dbReference>
<dbReference type="InterPro" id="IPR015943">
    <property type="entry name" value="WD40/YVTN_repeat-like_dom_sf"/>
</dbReference>
<dbReference type="GO" id="GO:0006974">
    <property type="term" value="P:DNA damage response"/>
    <property type="evidence" value="ECO:0007669"/>
    <property type="project" value="UniProtKB-KW"/>
</dbReference>
<dbReference type="EMBL" id="JAEACU010000001">
    <property type="protein sequence ID" value="KAH7546226.1"/>
    <property type="molecule type" value="Genomic_DNA"/>
</dbReference>
<comment type="similarity">
    <text evidence="2">Belongs to the WD repeat DDB2/WDR76 family.</text>
</comment>
<feature type="compositionally biased region" description="Polar residues" evidence="9">
    <location>
        <begin position="36"/>
        <end position="57"/>
    </location>
</feature>
<feature type="repeat" description="WD" evidence="8">
    <location>
        <begin position="321"/>
        <end position="357"/>
    </location>
</feature>
<keyword evidence="7" id="KW-0238">DNA-binding</keyword>
<evidence type="ECO:0000256" key="8">
    <source>
        <dbReference type="PROSITE-ProRule" id="PRU00221"/>
    </source>
</evidence>
<dbReference type="PANTHER" id="PTHR14773:SF0">
    <property type="entry name" value="WD REPEAT-CONTAINING PROTEIN 76"/>
    <property type="match status" value="1"/>
</dbReference>
<evidence type="ECO:0000256" key="7">
    <source>
        <dbReference type="ARBA" id="ARBA00023125"/>
    </source>
</evidence>
<dbReference type="SUPFAM" id="SSF50978">
    <property type="entry name" value="WD40 repeat-like"/>
    <property type="match status" value="1"/>
</dbReference>
<evidence type="ECO:0000256" key="3">
    <source>
        <dbReference type="ARBA" id="ARBA00021234"/>
    </source>
</evidence>
<organism evidence="10 11">
    <name type="scientific">Ziziphus jujuba var. spinosa</name>
    <dbReference type="NCBI Taxonomy" id="714518"/>
    <lineage>
        <taxon>Eukaryota</taxon>
        <taxon>Viridiplantae</taxon>
        <taxon>Streptophyta</taxon>
        <taxon>Embryophyta</taxon>
        <taxon>Tracheophyta</taxon>
        <taxon>Spermatophyta</taxon>
        <taxon>Magnoliopsida</taxon>
        <taxon>eudicotyledons</taxon>
        <taxon>Gunneridae</taxon>
        <taxon>Pentapetalae</taxon>
        <taxon>rosids</taxon>
        <taxon>fabids</taxon>
        <taxon>Rosales</taxon>
        <taxon>Rhamnaceae</taxon>
        <taxon>Paliureae</taxon>
        <taxon>Ziziphus</taxon>
    </lineage>
</organism>
<sequence length="497" mass="54961">METQKLTDYERKRLENIRRNDEMVAALKLQAMATQLSASTKRQSNRAATKSYKTSPQKKPKIETPIVMRRSLRTRGMPPEAKGLDDDLVESVAKIHKPLTPAKPGASRVWGPLNMEEAYTGSGSDRELIETLVGIGKNSGVDTSVGVEFGSVKVCKDEISGNLVKREGNDGGSCLKLSSLTLNPENIARVMPGRIMAVRFLPCNNSRMIVAGNKLGNIVFWNLDSKGEGEDGIYLYHPHPGPISGISVHQHCLSKIFTSCYEGVIRLMDAEKEVFDLVYSCEDTIFSLSQQPNNGNCLYFCEGYGGLSIFDRRTGNCPTKWSLHDARINTIDFNPGNPNIMATSSTDGTACIWDLRSINADKPKALKTVSHKRAIHSAYFSPYGRSLATTSYDDNVGITSGVNFEETSMIHHYNQTGRWISTFRAIWGWDESYVFIGNMKRGVDIISPVQRRSVFTLHSPHMSAIPCRFDAHPYNVGMLAGATSGGQVYVWTLLQGS</sequence>
<evidence type="ECO:0000313" key="10">
    <source>
        <dbReference type="EMBL" id="KAH7546226.1"/>
    </source>
</evidence>
<evidence type="ECO:0000256" key="1">
    <source>
        <dbReference type="ARBA" id="ARBA00002530"/>
    </source>
</evidence>
<gene>
    <name evidence="10" type="ORF">FEM48_Zijuj01G0178000</name>
</gene>
<dbReference type="OrthoDB" id="9890280at2759"/>
<dbReference type="GO" id="GO:0003677">
    <property type="term" value="F:DNA binding"/>
    <property type="evidence" value="ECO:0007669"/>
    <property type="project" value="UniProtKB-KW"/>
</dbReference>
<keyword evidence="4 8" id="KW-0853">WD repeat</keyword>
<accession>A0A978W2P2</accession>
<protein>
    <recommendedName>
        <fullName evidence="3">WD repeat-containing protein 76</fullName>
    </recommendedName>
</protein>
<evidence type="ECO:0000256" key="4">
    <source>
        <dbReference type="ARBA" id="ARBA00022574"/>
    </source>
</evidence>